<gene>
    <name evidence="2" type="ORF">DERF_012764</name>
</gene>
<protein>
    <submittedName>
        <fullName evidence="2">Uncharacterized protein</fullName>
    </submittedName>
</protein>
<accession>A0A922HSJ1</accession>
<comment type="caution">
    <text evidence="2">The sequence shown here is derived from an EMBL/GenBank/DDBJ whole genome shotgun (WGS) entry which is preliminary data.</text>
</comment>
<evidence type="ECO:0000313" key="3">
    <source>
        <dbReference type="Proteomes" id="UP000790347"/>
    </source>
</evidence>
<evidence type="ECO:0000256" key="1">
    <source>
        <dbReference type="SAM" id="MobiDB-lite"/>
    </source>
</evidence>
<dbReference type="Proteomes" id="UP000790347">
    <property type="component" value="Unassembled WGS sequence"/>
</dbReference>
<reference evidence="2" key="1">
    <citation type="submission" date="2013-05" db="EMBL/GenBank/DDBJ databases">
        <authorList>
            <person name="Yim A.K.Y."/>
            <person name="Chan T.F."/>
            <person name="Ji K.M."/>
            <person name="Liu X.Y."/>
            <person name="Zhou J.W."/>
            <person name="Li R.Q."/>
            <person name="Yang K.Y."/>
            <person name="Li J."/>
            <person name="Li M."/>
            <person name="Law P.T.W."/>
            <person name="Wu Y.L."/>
            <person name="Cai Z.L."/>
            <person name="Qin H."/>
            <person name="Bao Y."/>
            <person name="Leung R.K.K."/>
            <person name="Ng P.K.S."/>
            <person name="Zou J."/>
            <person name="Zhong X.J."/>
            <person name="Ran P.X."/>
            <person name="Zhong N.S."/>
            <person name="Liu Z.G."/>
            <person name="Tsui S.K.W."/>
        </authorList>
    </citation>
    <scope>NUCLEOTIDE SEQUENCE</scope>
    <source>
        <strain evidence="2">Derf</strain>
        <tissue evidence="2">Whole organism</tissue>
    </source>
</reference>
<dbReference type="EMBL" id="ASGP02000006">
    <property type="protein sequence ID" value="KAH9501958.1"/>
    <property type="molecule type" value="Genomic_DNA"/>
</dbReference>
<feature type="region of interest" description="Disordered" evidence="1">
    <location>
        <begin position="38"/>
        <end position="63"/>
    </location>
</feature>
<proteinExistence type="predicted"/>
<feature type="compositionally biased region" description="Low complexity" evidence="1">
    <location>
        <begin position="46"/>
        <end position="57"/>
    </location>
</feature>
<evidence type="ECO:0000313" key="2">
    <source>
        <dbReference type="EMBL" id="KAH9501958.1"/>
    </source>
</evidence>
<reference evidence="2" key="2">
    <citation type="journal article" date="2022" name="Res Sq">
        <title>Comparative Genomics Reveals Insights into the Divergent Evolution of Astigmatic Mites and Household Pest Adaptations.</title>
        <authorList>
            <person name="Xiong Q."/>
            <person name="Wan A.T.-Y."/>
            <person name="Liu X.-Y."/>
            <person name="Fung C.S.-H."/>
            <person name="Xiao X."/>
            <person name="Malainual N."/>
            <person name="Hou J."/>
            <person name="Wang L."/>
            <person name="Wang M."/>
            <person name="Yang K."/>
            <person name="Cui Y."/>
            <person name="Leung E."/>
            <person name="Nong W."/>
            <person name="Shin S.-K."/>
            <person name="Au S."/>
            <person name="Jeong K.Y."/>
            <person name="Chew F.T."/>
            <person name="Hui J."/>
            <person name="Leung T.F."/>
            <person name="Tungtrongchitr A."/>
            <person name="Zhong N."/>
            <person name="Liu Z."/>
            <person name="Tsui S."/>
        </authorList>
    </citation>
    <scope>NUCLEOTIDE SEQUENCE</scope>
    <source>
        <strain evidence="2">Derf</strain>
        <tissue evidence="2">Whole organism</tissue>
    </source>
</reference>
<organism evidence="2 3">
    <name type="scientific">Dermatophagoides farinae</name>
    <name type="common">American house dust mite</name>
    <dbReference type="NCBI Taxonomy" id="6954"/>
    <lineage>
        <taxon>Eukaryota</taxon>
        <taxon>Metazoa</taxon>
        <taxon>Ecdysozoa</taxon>
        <taxon>Arthropoda</taxon>
        <taxon>Chelicerata</taxon>
        <taxon>Arachnida</taxon>
        <taxon>Acari</taxon>
        <taxon>Acariformes</taxon>
        <taxon>Sarcoptiformes</taxon>
        <taxon>Astigmata</taxon>
        <taxon>Psoroptidia</taxon>
        <taxon>Analgoidea</taxon>
        <taxon>Pyroglyphidae</taxon>
        <taxon>Dermatophagoidinae</taxon>
        <taxon>Dermatophagoides</taxon>
    </lineage>
</organism>
<name>A0A922HSJ1_DERFA</name>
<dbReference type="AlphaFoldDB" id="A0A922HSJ1"/>
<keyword evidence="3" id="KW-1185">Reference proteome</keyword>
<sequence>MTCDHFVCDYPIHTHQSDSRPIEKKENINVAFEKFRFDHYHHHHQQQQQQQQQPQPQSGMTVG</sequence>